<evidence type="ECO:0008006" key="6">
    <source>
        <dbReference type="Google" id="ProtNLM"/>
    </source>
</evidence>
<comment type="caution">
    <text evidence="4">The sequence shown here is derived from an EMBL/GenBank/DDBJ whole genome shotgun (WGS) entry which is preliminary data.</text>
</comment>
<evidence type="ECO:0000256" key="3">
    <source>
        <dbReference type="SAM" id="MobiDB-lite"/>
    </source>
</evidence>
<feature type="region of interest" description="Disordered" evidence="3">
    <location>
        <begin position="225"/>
        <end position="268"/>
    </location>
</feature>
<dbReference type="HOGENOM" id="CLU_081056_0_0_1"/>
<name>G7EAX1_MIXOS</name>
<keyword evidence="5" id="KW-1185">Reference proteome</keyword>
<dbReference type="InParanoid" id="G7EAX1"/>
<dbReference type="GO" id="GO:0006334">
    <property type="term" value="P:nucleosome assembly"/>
    <property type="evidence" value="ECO:0007669"/>
    <property type="project" value="InterPro"/>
</dbReference>
<dbReference type="Proteomes" id="UP000009131">
    <property type="component" value="Unassembled WGS sequence"/>
</dbReference>
<gene>
    <name evidence="4" type="primary">Mo06684</name>
    <name evidence="4" type="ORF">E5Q_06684</name>
</gene>
<dbReference type="GO" id="GO:0005634">
    <property type="term" value="C:nucleus"/>
    <property type="evidence" value="ECO:0007669"/>
    <property type="project" value="InterPro"/>
</dbReference>
<evidence type="ECO:0000313" key="5">
    <source>
        <dbReference type="Proteomes" id="UP000009131"/>
    </source>
</evidence>
<dbReference type="Pfam" id="PF00956">
    <property type="entry name" value="NAP"/>
    <property type="match status" value="1"/>
</dbReference>
<dbReference type="eggNOG" id="KOG1508">
    <property type="taxonomic scope" value="Eukaryota"/>
</dbReference>
<proteinExistence type="inferred from homology"/>
<dbReference type="Gene3D" id="3.30.1120.90">
    <property type="entry name" value="Nucleosome assembly protein"/>
    <property type="match status" value="1"/>
</dbReference>
<feature type="compositionally biased region" description="Basic residues" evidence="3">
    <location>
        <begin position="258"/>
        <end position="268"/>
    </location>
</feature>
<evidence type="ECO:0000256" key="2">
    <source>
        <dbReference type="RuleBase" id="RU003876"/>
    </source>
</evidence>
<dbReference type="STRING" id="764103.G7EAX1"/>
<dbReference type="OrthoDB" id="19419at2759"/>
<dbReference type="PANTHER" id="PTHR11875">
    <property type="entry name" value="TESTIS-SPECIFIC Y-ENCODED PROTEIN"/>
    <property type="match status" value="1"/>
</dbReference>
<protein>
    <recommendedName>
        <fullName evidence="6">Nucleosome assembly protein</fullName>
    </recommendedName>
</protein>
<reference evidence="4 5" key="2">
    <citation type="journal article" date="2012" name="Open Biol.">
        <title>Characteristics of nucleosomes and linker DNA regions on the genome of the basidiomycete Mixia osmundae revealed by mono- and dinucleosome mapping.</title>
        <authorList>
            <person name="Nishida H."/>
            <person name="Kondo S."/>
            <person name="Matsumoto T."/>
            <person name="Suzuki Y."/>
            <person name="Yoshikawa H."/>
            <person name="Taylor T.D."/>
            <person name="Sugiyama J."/>
        </authorList>
    </citation>
    <scope>NUCLEOTIDE SEQUENCE [LARGE SCALE GENOMIC DNA]</scope>
    <source>
        <strain evidence="5">CBS 9802 / IAM 14324 / JCM 22182 / KY 12970</strain>
    </source>
</reference>
<reference evidence="4 5" key="1">
    <citation type="journal article" date="2011" name="J. Gen. Appl. Microbiol.">
        <title>Draft genome sequencing of the enigmatic basidiomycete Mixia osmundae.</title>
        <authorList>
            <person name="Nishida H."/>
            <person name="Nagatsuka Y."/>
            <person name="Sugiyama J."/>
        </authorList>
    </citation>
    <scope>NUCLEOTIDE SEQUENCE [LARGE SCALE GENOMIC DNA]</scope>
    <source>
        <strain evidence="5">CBS 9802 / IAM 14324 / JCM 22182 / KY 12970</strain>
    </source>
</reference>
<organism evidence="4 5">
    <name type="scientific">Mixia osmundae (strain CBS 9802 / IAM 14324 / JCM 22182 / KY 12970)</name>
    <dbReference type="NCBI Taxonomy" id="764103"/>
    <lineage>
        <taxon>Eukaryota</taxon>
        <taxon>Fungi</taxon>
        <taxon>Dikarya</taxon>
        <taxon>Basidiomycota</taxon>
        <taxon>Pucciniomycotina</taxon>
        <taxon>Mixiomycetes</taxon>
        <taxon>Mixiales</taxon>
        <taxon>Mixiaceae</taxon>
        <taxon>Mixia</taxon>
    </lineage>
</organism>
<dbReference type="SUPFAM" id="SSF143113">
    <property type="entry name" value="NAP-like"/>
    <property type="match status" value="1"/>
</dbReference>
<sequence length="268" mass="30163">MTSAEDARQVKETTDALLKDAYAANYDKVIALKEELAKGHLESYKAKVKAQLPAYKQRIALTESIPKFWLTTLDNTPTFASVIDGGDRDALGRITDIWIDYGADPREYDVTFTFAPRNPYFKQSKLTKSFKIDREAAKAAGVGDYELEIPLKTTAVSIDWSDDKHNLVAKRPAPSVPSNGHSDDLTDDYGSFFNWFTQDTDVEQLGDSLVQMWENALDCFAGLNNDMGYDTSDDDDDDEGDDEGEIDIEDSEDEETKRAKKRARQSRR</sequence>
<dbReference type="InterPro" id="IPR037231">
    <property type="entry name" value="NAP-like_sf"/>
</dbReference>
<dbReference type="RefSeq" id="XP_014565596.1">
    <property type="nucleotide sequence ID" value="XM_014710110.1"/>
</dbReference>
<dbReference type="InterPro" id="IPR002164">
    <property type="entry name" value="NAP_family"/>
</dbReference>
<evidence type="ECO:0000313" key="4">
    <source>
        <dbReference type="EMBL" id="GAA99981.1"/>
    </source>
</evidence>
<accession>G7EAX1</accession>
<feature type="compositionally biased region" description="Acidic residues" evidence="3">
    <location>
        <begin position="231"/>
        <end position="254"/>
    </location>
</feature>
<evidence type="ECO:0000256" key="1">
    <source>
        <dbReference type="ARBA" id="ARBA00009947"/>
    </source>
</evidence>
<dbReference type="EMBL" id="BABT02000252">
    <property type="protein sequence ID" value="GAA99981.1"/>
    <property type="molecule type" value="Genomic_DNA"/>
</dbReference>
<dbReference type="OMA" id="GRITDIW"/>
<dbReference type="AlphaFoldDB" id="G7EAX1"/>
<comment type="similarity">
    <text evidence="1 2">Belongs to the nucleosome assembly protein (NAP) family.</text>
</comment>